<evidence type="ECO:0000313" key="2">
    <source>
        <dbReference type="Proteomes" id="UP001208557"/>
    </source>
</evidence>
<gene>
    <name evidence="1" type="ORF">MK406_06590</name>
</gene>
<sequence length="81" mass="9188">MTLYEITLKALRAREDSLNKDAFAADSLIIKLNNIAEFKAKNNGELYEITFKDNHQFLTSAMEASEILRAIVDHAKENTSK</sequence>
<evidence type="ECO:0000313" key="1">
    <source>
        <dbReference type="EMBL" id="MCY7034732.1"/>
    </source>
</evidence>
<name>A0ABD4VJ36_STRSA</name>
<accession>A0ABD4VJ36</accession>
<dbReference type="AlphaFoldDB" id="A0ABD4VJ36"/>
<reference evidence="1 2" key="1">
    <citation type="journal article" date="2022" name="Med Res Arch">
        <title>Genomic identification of streptococcal strains and relation to clinical characteristics. A substudy to The Partial Oral Treatment of Endocarditis (POET) Trial.</title>
        <authorList>
            <person name="Christensen J."/>
            <person name="Jensen C."/>
            <person name="Dargis R."/>
            <person name="Nielsen X."/>
            <person name="Pries- Heje M."/>
            <person name="Wiingaard C."/>
            <person name="Ihlemann N."/>
            <person name="Gill S."/>
            <person name="Bruun N."/>
            <person name="Elming H."/>
            <person name="Povlsen J."/>
            <person name="Madsen T."/>
            <person name="Jensen K."/>
            <person name="Fuursted K."/>
            <person name="Ostergaard L."/>
            <person name="Christiansen U."/>
            <person name="Rosenvinge F."/>
            <person name="Helweg-Larsen J."/>
            <person name="Fosbol E."/>
            <person name="Kober L."/>
            <person name="Torp-Pedersen C."/>
            <person name="Tonder N."/>
            <person name="Moser C."/>
            <person name="Iversen K."/>
            <person name="Bundgaard H."/>
        </authorList>
    </citation>
    <scope>NUCLEOTIDE SEQUENCE [LARGE SCALE GENOMIC DNA]</scope>
    <source>
        <strain evidence="1 2">A12055600</strain>
    </source>
</reference>
<evidence type="ECO:0008006" key="3">
    <source>
        <dbReference type="Google" id="ProtNLM"/>
    </source>
</evidence>
<protein>
    <recommendedName>
        <fullName evidence="3">Phage protein</fullName>
    </recommendedName>
</protein>
<dbReference type="Proteomes" id="UP001208557">
    <property type="component" value="Unassembled WGS sequence"/>
</dbReference>
<organism evidence="1 2">
    <name type="scientific">Streptococcus sanguinis</name>
    <dbReference type="NCBI Taxonomy" id="1305"/>
    <lineage>
        <taxon>Bacteria</taxon>
        <taxon>Bacillati</taxon>
        <taxon>Bacillota</taxon>
        <taxon>Bacilli</taxon>
        <taxon>Lactobacillales</taxon>
        <taxon>Streptococcaceae</taxon>
        <taxon>Streptococcus</taxon>
    </lineage>
</organism>
<comment type="caution">
    <text evidence="1">The sequence shown here is derived from an EMBL/GenBank/DDBJ whole genome shotgun (WGS) entry which is preliminary data.</text>
</comment>
<dbReference type="RefSeq" id="WP_061603062.1">
    <property type="nucleotide sequence ID" value="NZ_CP071415.1"/>
</dbReference>
<dbReference type="EMBL" id="JAKUVJ010000005">
    <property type="protein sequence ID" value="MCY7034732.1"/>
    <property type="molecule type" value="Genomic_DNA"/>
</dbReference>
<proteinExistence type="predicted"/>